<dbReference type="EMBL" id="JAYFSI010000026">
    <property type="protein sequence ID" value="MEA5367689.1"/>
    <property type="molecule type" value="Genomic_DNA"/>
</dbReference>
<evidence type="ECO:0000313" key="7">
    <source>
        <dbReference type="Proteomes" id="UP001304298"/>
    </source>
</evidence>
<dbReference type="PANTHER" id="PTHR47178">
    <property type="entry name" value="MONOOXYGENASE, FAD-BINDING"/>
    <property type="match status" value="1"/>
</dbReference>
<comment type="caution">
    <text evidence="6">The sequence shown here is derived from an EMBL/GenBank/DDBJ whole genome shotgun (WGS) entry which is preliminary data.</text>
</comment>
<dbReference type="Pfam" id="PF01494">
    <property type="entry name" value="FAD_binding_3"/>
    <property type="match status" value="2"/>
</dbReference>
<sequence length="439" mass="46681">MRALIIGGGIGGLATAQALTAAGVDVEVHERHDEAADWLQGYRIHLNRFGCRALRRCLPAPLWDAFAATAGDPGAGMSFQTHHLRELLFVEEELMTGGTGDHRAVSRIALRRLLLAGLGANVHFGHTFERYEVNPDGTVTAHFAGGATATGDLLIGADGANSRVRGQLLPHAHRVPTGAVGVAGRLALTDETRAWLPPRIRGGLNIVLPPAGSFLFTAVFDGRTRTAEAVGGGIDLTAYGLSGRDLLDDVEDYVLWAFAAKRAAYPSDVEGLAGSALKDVVGEQIRGWHPDLRRLVTESDPGGVHAIAFKAATPVEPWRTGPVTVLGDAVHNMTPVMGLGANTALRDAALLAHQIKAVHRGEAGLTDAIGEYERRMLTYGFEAVNTSRSFADRFTSGNVLARQGMKTWLRACSAVPSVKQSSFTDEWTDDLPTPSGALV</sequence>
<keyword evidence="4" id="KW-0503">Monooxygenase</keyword>
<reference evidence="6 7" key="1">
    <citation type="submission" date="2023-12" db="EMBL/GenBank/DDBJ databases">
        <title>Amycolatopsis sp. V23-08.</title>
        <authorList>
            <person name="Somphong A."/>
        </authorList>
    </citation>
    <scope>NUCLEOTIDE SEQUENCE [LARGE SCALE GENOMIC DNA]</scope>
    <source>
        <strain evidence="6 7">V23-08</strain>
    </source>
</reference>
<dbReference type="InterPro" id="IPR036188">
    <property type="entry name" value="FAD/NAD-bd_sf"/>
</dbReference>
<feature type="domain" description="FAD-binding" evidence="5">
    <location>
        <begin position="3"/>
        <end position="168"/>
    </location>
</feature>
<dbReference type="Gene3D" id="3.50.50.60">
    <property type="entry name" value="FAD/NAD(P)-binding domain"/>
    <property type="match status" value="1"/>
</dbReference>
<name>A0ABU5RPI6_9PSEU</name>
<proteinExistence type="predicted"/>
<evidence type="ECO:0000259" key="5">
    <source>
        <dbReference type="Pfam" id="PF01494"/>
    </source>
</evidence>
<dbReference type="Proteomes" id="UP001304298">
    <property type="component" value="Unassembled WGS sequence"/>
</dbReference>
<organism evidence="6 7">
    <name type="scientific">Amycolatopsis heterodermiae</name>
    <dbReference type="NCBI Taxonomy" id="3110235"/>
    <lineage>
        <taxon>Bacteria</taxon>
        <taxon>Bacillati</taxon>
        <taxon>Actinomycetota</taxon>
        <taxon>Actinomycetes</taxon>
        <taxon>Pseudonocardiales</taxon>
        <taxon>Pseudonocardiaceae</taxon>
        <taxon>Amycolatopsis</taxon>
    </lineage>
</organism>
<dbReference type="InterPro" id="IPR002938">
    <property type="entry name" value="FAD-bd"/>
</dbReference>
<evidence type="ECO:0000313" key="6">
    <source>
        <dbReference type="EMBL" id="MEA5367689.1"/>
    </source>
</evidence>
<evidence type="ECO:0000256" key="3">
    <source>
        <dbReference type="ARBA" id="ARBA00023002"/>
    </source>
</evidence>
<keyword evidence="7" id="KW-1185">Reference proteome</keyword>
<evidence type="ECO:0000256" key="4">
    <source>
        <dbReference type="ARBA" id="ARBA00023033"/>
    </source>
</evidence>
<feature type="domain" description="FAD-binding" evidence="5">
    <location>
        <begin position="314"/>
        <end position="373"/>
    </location>
</feature>
<gene>
    <name evidence="6" type="ORF">VA596_49720</name>
</gene>
<evidence type="ECO:0000256" key="1">
    <source>
        <dbReference type="ARBA" id="ARBA00022630"/>
    </source>
</evidence>
<accession>A0ABU5RPI6</accession>
<dbReference type="PANTHER" id="PTHR47178:SF6">
    <property type="entry name" value="FAD-BINDING DOMAIN-CONTAINING PROTEIN"/>
    <property type="match status" value="1"/>
</dbReference>
<dbReference type="SUPFAM" id="SSF51905">
    <property type="entry name" value="FAD/NAD(P)-binding domain"/>
    <property type="match status" value="1"/>
</dbReference>
<evidence type="ECO:0000256" key="2">
    <source>
        <dbReference type="ARBA" id="ARBA00022827"/>
    </source>
</evidence>
<protein>
    <submittedName>
        <fullName evidence="6">NAD(P)/FAD-dependent oxidoreductase</fullName>
    </submittedName>
</protein>
<keyword evidence="2" id="KW-0274">FAD</keyword>
<keyword evidence="3" id="KW-0560">Oxidoreductase</keyword>
<dbReference type="PRINTS" id="PR00420">
    <property type="entry name" value="RNGMNOXGNASE"/>
</dbReference>
<dbReference type="RefSeq" id="WP_323337822.1">
    <property type="nucleotide sequence ID" value="NZ_JAYFSI010000026.1"/>
</dbReference>
<keyword evidence="1" id="KW-0285">Flavoprotein</keyword>